<accession>A0ABU6HWD8</accession>
<dbReference type="RefSeq" id="WP_326322045.1">
    <property type="nucleotide sequence ID" value="NZ_JAYLAA010000052.1"/>
</dbReference>
<gene>
    <name evidence="1" type="ORF">SOP96_16755</name>
</gene>
<protein>
    <submittedName>
        <fullName evidence="1">Uncharacterized protein</fullName>
    </submittedName>
</protein>
<name>A0ABU6HWD8_9FLAO</name>
<dbReference type="Proteomes" id="UP001348397">
    <property type="component" value="Unassembled WGS sequence"/>
</dbReference>
<proteinExistence type="predicted"/>
<evidence type="ECO:0000313" key="2">
    <source>
        <dbReference type="Proteomes" id="UP001348397"/>
    </source>
</evidence>
<dbReference type="EMBL" id="JAYLAA010000052">
    <property type="protein sequence ID" value="MEC3877369.1"/>
    <property type="molecule type" value="Genomic_DNA"/>
</dbReference>
<keyword evidence="2" id="KW-1185">Reference proteome</keyword>
<comment type="caution">
    <text evidence="1">The sequence shown here is derived from an EMBL/GenBank/DDBJ whole genome shotgun (WGS) entry which is preliminary data.</text>
</comment>
<reference evidence="1 2" key="1">
    <citation type="submission" date="2024-01" db="EMBL/GenBank/DDBJ databases">
        <title>Chryseobacterium sp. T9W2-O.</title>
        <authorList>
            <person name="Maltman C."/>
        </authorList>
    </citation>
    <scope>NUCLEOTIDE SEQUENCE [LARGE SCALE GENOMIC DNA]</scope>
    <source>
        <strain evidence="1 2">T9W2-O</strain>
    </source>
</reference>
<sequence length="60" mass="7167">METETPNQHTDTASDGHLYTIDWSDIENTENDYENYLNDIETFFRDDFENDIPEDEFVTN</sequence>
<organism evidence="1 2">
    <name type="scientific">Chryseobacterium salviniae</name>
    <dbReference type="NCBI Taxonomy" id="3101750"/>
    <lineage>
        <taxon>Bacteria</taxon>
        <taxon>Pseudomonadati</taxon>
        <taxon>Bacteroidota</taxon>
        <taxon>Flavobacteriia</taxon>
        <taxon>Flavobacteriales</taxon>
        <taxon>Weeksellaceae</taxon>
        <taxon>Chryseobacterium group</taxon>
        <taxon>Chryseobacterium</taxon>
    </lineage>
</organism>
<evidence type="ECO:0000313" key="1">
    <source>
        <dbReference type="EMBL" id="MEC3877369.1"/>
    </source>
</evidence>